<dbReference type="PANTHER" id="PTHR24305:SF166">
    <property type="entry name" value="CYTOCHROME P450 12A4, MITOCHONDRIAL-RELATED"/>
    <property type="match status" value="1"/>
</dbReference>
<name>A0AAD1IV82_MYCMB</name>
<keyword evidence="3 4" id="KW-0349">Heme</keyword>
<keyword evidence="6" id="KW-1185">Reference proteome</keyword>
<evidence type="ECO:0000256" key="4">
    <source>
        <dbReference type="RuleBase" id="RU000461"/>
    </source>
</evidence>
<evidence type="ECO:0000256" key="3">
    <source>
        <dbReference type="PIRSR" id="PIRSR602401-1"/>
    </source>
</evidence>
<dbReference type="GO" id="GO:0004497">
    <property type="term" value="F:monooxygenase activity"/>
    <property type="evidence" value="ECO:0007669"/>
    <property type="project" value="UniProtKB-KW"/>
</dbReference>
<keyword evidence="3 4" id="KW-0479">Metal-binding</keyword>
<evidence type="ECO:0000256" key="2">
    <source>
        <dbReference type="ARBA" id="ARBA00010617"/>
    </source>
</evidence>
<dbReference type="Gene3D" id="1.10.630.10">
    <property type="entry name" value="Cytochrome P450"/>
    <property type="match status" value="1"/>
</dbReference>
<evidence type="ECO:0000313" key="5">
    <source>
        <dbReference type="EMBL" id="BBZ60305.1"/>
    </source>
</evidence>
<reference evidence="5 6" key="1">
    <citation type="journal article" date="2019" name="Emerg. Microbes Infect.">
        <title>Comprehensive subspecies identification of 175 nontuberculous mycobacteria species based on 7547 genomic profiles.</title>
        <authorList>
            <person name="Matsumoto Y."/>
            <person name="Kinjo T."/>
            <person name="Motooka D."/>
            <person name="Nabeya D."/>
            <person name="Jung N."/>
            <person name="Uechi K."/>
            <person name="Horii T."/>
            <person name="Iida T."/>
            <person name="Fujita J."/>
            <person name="Nakamura S."/>
        </authorList>
    </citation>
    <scope>NUCLEOTIDE SEQUENCE [LARGE SCALE GENOMIC DNA]</scope>
    <source>
        <strain evidence="5 6">JCM 15658</strain>
    </source>
</reference>
<dbReference type="SUPFAM" id="SSF48264">
    <property type="entry name" value="Cytochrome P450"/>
    <property type="match status" value="1"/>
</dbReference>
<sequence length="451" mass="48464">MVRTRFALSPPALVRAASAAADPVGFFTNRAADRRPFVLHFPGLGQVVFHGTSPAARDILAAPSHACRAPLPNPIEPVVGPASLILLSGERHRRERALLTPALHGEQVKSYAEMIAAATSEQIGGLRPGQSVDVYDLAVGITLDVAIRVVFGVTDPARRTRYIQAVKDLLAANTAPLMLLPALRRDIAGIGPWAKLLRFRDDLDRLLAEDMASRSRADTPGGDMLDLLLSATDDAGQGHTDAETLDQLRTLLAAGHETTASSLTWALYHVHRDDDVRARLHAELSTCATALEFAALPYLGAVIKETLRMHPPVPIVLRRLTEPLTVDGVTHPAGRVVGVALYALHFNPDIWSTPHRFDPDRFLSRRPTPFEYAPFGGGYRRCVGAAFATSELAVALGTILIHLDLRMSQRDSAAPPPRSVARGIAVAPAGRIRLEVAGLRGSGGISTPSPR</sequence>
<dbReference type="EMBL" id="AP022617">
    <property type="protein sequence ID" value="BBZ60305.1"/>
    <property type="molecule type" value="Genomic_DNA"/>
</dbReference>
<dbReference type="PANTHER" id="PTHR24305">
    <property type="entry name" value="CYTOCHROME P450"/>
    <property type="match status" value="1"/>
</dbReference>
<dbReference type="Proteomes" id="UP000466039">
    <property type="component" value="Chromosome"/>
</dbReference>
<dbReference type="InterPro" id="IPR001128">
    <property type="entry name" value="Cyt_P450"/>
</dbReference>
<dbReference type="PROSITE" id="PS00086">
    <property type="entry name" value="CYTOCHROME_P450"/>
    <property type="match status" value="1"/>
</dbReference>
<proteinExistence type="inferred from homology"/>
<organism evidence="5 6">
    <name type="scientific">Mycolicibacterium monacense</name>
    <name type="common">Mycobacterium monacense</name>
    <dbReference type="NCBI Taxonomy" id="85693"/>
    <lineage>
        <taxon>Bacteria</taxon>
        <taxon>Bacillati</taxon>
        <taxon>Actinomycetota</taxon>
        <taxon>Actinomycetes</taxon>
        <taxon>Mycobacteriales</taxon>
        <taxon>Mycobacteriaceae</taxon>
        <taxon>Mycolicibacterium</taxon>
    </lineage>
</organism>
<dbReference type="InterPro" id="IPR036396">
    <property type="entry name" value="Cyt_P450_sf"/>
</dbReference>
<dbReference type="InterPro" id="IPR017972">
    <property type="entry name" value="Cyt_P450_CS"/>
</dbReference>
<dbReference type="Pfam" id="PF00067">
    <property type="entry name" value="p450"/>
    <property type="match status" value="1"/>
</dbReference>
<dbReference type="AlphaFoldDB" id="A0AAD1IV82"/>
<dbReference type="InterPro" id="IPR002401">
    <property type="entry name" value="Cyt_P450_E_grp-I"/>
</dbReference>
<dbReference type="GO" id="GO:0016705">
    <property type="term" value="F:oxidoreductase activity, acting on paired donors, with incorporation or reduction of molecular oxygen"/>
    <property type="evidence" value="ECO:0007669"/>
    <property type="project" value="InterPro"/>
</dbReference>
<accession>A0AAD1IV82</accession>
<keyword evidence="4" id="KW-0503">Monooxygenase</keyword>
<evidence type="ECO:0000313" key="6">
    <source>
        <dbReference type="Proteomes" id="UP000466039"/>
    </source>
</evidence>
<evidence type="ECO:0000256" key="1">
    <source>
        <dbReference type="ARBA" id="ARBA00001971"/>
    </source>
</evidence>
<keyword evidence="3 4" id="KW-0408">Iron</keyword>
<dbReference type="GO" id="GO:0020037">
    <property type="term" value="F:heme binding"/>
    <property type="evidence" value="ECO:0007669"/>
    <property type="project" value="InterPro"/>
</dbReference>
<protein>
    <submittedName>
        <fullName evidence="5">Cytochrome P450</fullName>
    </submittedName>
</protein>
<dbReference type="GO" id="GO:0005506">
    <property type="term" value="F:iron ion binding"/>
    <property type="evidence" value="ECO:0007669"/>
    <property type="project" value="InterPro"/>
</dbReference>
<dbReference type="PRINTS" id="PR00463">
    <property type="entry name" value="EP450I"/>
</dbReference>
<dbReference type="InterPro" id="IPR050121">
    <property type="entry name" value="Cytochrome_P450_monoxygenase"/>
</dbReference>
<comment type="similarity">
    <text evidence="2 4">Belongs to the cytochrome P450 family.</text>
</comment>
<feature type="binding site" description="axial binding residue" evidence="3">
    <location>
        <position position="382"/>
    </location>
    <ligand>
        <name>heme</name>
        <dbReference type="ChEBI" id="CHEBI:30413"/>
    </ligand>
    <ligandPart>
        <name>Fe</name>
        <dbReference type="ChEBI" id="CHEBI:18248"/>
    </ligandPart>
</feature>
<gene>
    <name evidence="5" type="ORF">MMON_16060</name>
</gene>
<keyword evidence="4" id="KW-0560">Oxidoreductase</keyword>
<dbReference type="CDD" id="cd11053">
    <property type="entry name" value="CYP110-like"/>
    <property type="match status" value="1"/>
</dbReference>
<dbReference type="PRINTS" id="PR00385">
    <property type="entry name" value="P450"/>
</dbReference>
<comment type="cofactor">
    <cofactor evidence="1 3">
        <name>heme</name>
        <dbReference type="ChEBI" id="CHEBI:30413"/>
    </cofactor>
</comment>